<reference evidence="1 2" key="1">
    <citation type="submission" date="2017-04" db="EMBL/GenBank/DDBJ databases">
        <title>The new phylogeny of genus Mycobacterium.</title>
        <authorList>
            <person name="Tortoli E."/>
            <person name="Trovato A."/>
            <person name="Cirillo D.M."/>
        </authorList>
    </citation>
    <scope>NUCLEOTIDE SEQUENCE [LARGE SCALE GENOMIC DNA]</scope>
    <source>
        <strain evidence="1 2">KCTC 19819</strain>
    </source>
</reference>
<proteinExistence type="predicted"/>
<accession>A0A7I7SCU7</accession>
<dbReference type="EMBL" id="NCXO01000009">
    <property type="protein sequence ID" value="OSC34614.1"/>
    <property type="molecule type" value="Genomic_DNA"/>
</dbReference>
<gene>
    <name evidence="1" type="ORF">B8W67_06495</name>
</gene>
<comment type="caution">
    <text evidence="1">The sequence shown here is derived from an EMBL/GenBank/DDBJ whole genome shotgun (WGS) entry which is preliminary data.</text>
</comment>
<dbReference type="OrthoDB" id="4775500at2"/>
<keyword evidence="2" id="KW-1185">Reference proteome</keyword>
<dbReference type="RefSeq" id="WP_085303053.1">
    <property type="nucleotide sequence ID" value="NZ_AP022594.1"/>
</dbReference>
<dbReference type="Proteomes" id="UP000193577">
    <property type="component" value="Unassembled WGS sequence"/>
</dbReference>
<sequence length="148" mass="16867">MSTLTAARKAFLHTIFTTAVEGGISYWADVTTYRWMKPEFRGQGGYPRGCEDLDGFHAVIHEFESDQTHRVDIDTMNRGVDLFTRYCRGEIDYHGRDIAPQDRRPLNADHYWNQFLEAEASDGDDGDYDAEVADQILQFGVFGEAVYG</sequence>
<organism evidence="1 2">
    <name type="scientific">Mycolicibacillus koreensis</name>
    <dbReference type="NCBI Taxonomy" id="1069220"/>
    <lineage>
        <taxon>Bacteria</taxon>
        <taxon>Bacillati</taxon>
        <taxon>Actinomycetota</taxon>
        <taxon>Actinomycetes</taxon>
        <taxon>Mycobacteriales</taxon>
        <taxon>Mycobacteriaceae</taxon>
        <taxon>Mycolicibacillus</taxon>
    </lineage>
</organism>
<name>A0A7I7SCU7_9MYCO</name>
<protein>
    <submittedName>
        <fullName evidence="1">Uncharacterized protein</fullName>
    </submittedName>
</protein>
<evidence type="ECO:0000313" key="2">
    <source>
        <dbReference type="Proteomes" id="UP000193577"/>
    </source>
</evidence>
<dbReference type="AlphaFoldDB" id="A0A7I7SCU7"/>
<evidence type="ECO:0000313" key="1">
    <source>
        <dbReference type="EMBL" id="OSC34614.1"/>
    </source>
</evidence>